<keyword evidence="3" id="KW-0067">ATP-binding</keyword>
<protein>
    <submittedName>
        <fullName evidence="5">Conjugal transfer protein TrbE</fullName>
    </submittedName>
</protein>
<dbReference type="AlphaFoldDB" id="A0A212J1J7"/>
<evidence type="ECO:0000256" key="3">
    <source>
        <dbReference type="ARBA" id="ARBA00022840"/>
    </source>
</evidence>
<organism evidence="5">
    <name type="scientific">uncultured delta proteobacterium</name>
    <dbReference type="NCBI Taxonomy" id="34034"/>
    <lineage>
        <taxon>Bacteria</taxon>
        <taxon>Deltaproteobacteria</taxon>
        <taxon>environmental samples</taxon>
    </lineage>
</organism>
<proteinExistence type="inferred from homology"/>
<dbReference type="InterPro" id="IPR051162">
    <property type="entry name" value="T4SS_component"/>
</dbReference>
<dbReference type="Pfam" id="PF03135">
    <property type="entry name" value="CagE_TrbE_VirB"/>
    <property type="match status" value="1"/>
</dbReference>
<dbReference type="NCBIfam" id="NF010404">
    <property type="entry name" value="PRK13830.1"/>
    <property type="match status" value="1"/>
</dbReference>
<dbReference type="EMBL" id="FLUQ01000001">
    <property type="protein sequence ID" value="SBV93065.1"/>
    <property type="molecule type" value="Genomic_DNA"/>
</dbReference>
<dbReference type="InterPro" id="IPR018145">
    <property type="entry name" value="CagE_TrbE_VirB_cntrl_dom"/>
</dbReference>
<comment type="similarity">
    <text evidence="1">Belongs to the TrbE/VirB4 family.</text>
</comment>
<keyword evidence="2" id="KW-0547">Nucleotide-binding</keyword>
<dbReference type="GO" id="GO:0005524">
    <property type="term" value="F:ATP binding"/>
    <property type="evidence" value="ECO:0007669"/>
    <property type="project" value="UniProtKB-KW"/>
</dbReference>
<feature type="domain" description="AAA+ ATPase" evidence="4">
    <location>
        <begin position="458"/>
        <end position="711"/>
    </location>
</feature>
<name>A0A212J1J7_9DELT</name>
<evidence type="ECO:0000256" key="1">
    <source>
        <dbReference type="ARBA" id="ARBA00006512"/>
    </source>
</evidence>
<evidence type="ECO:0000259" key="4">
    <source>
        <dbReference type="SMART" id="SM00382"/>
    </source>
</evidence>
<dbReference type="PANTHER" id="PTHR30121">
    <property type="entry name" value="UNCHARACTERIZED PROTEIN YJGR-RELATED"/>
    <property type="match status" value="1"/>
</dbReference>
<accession>A0A212J1J7</accession>
<dbReference type="PANTHER" id="PTHR30121:SF12">
    <property type="entry name" value="TYPE IV SECRETION SYSTEM PROTEIN CAGE"/>
    <property type="match status" value="1"/>
</dbReference>
<gene>
    <name evidence="5" type="primary">trbE</name>
    <name evidence="5" type="ORF">KL86DPRO_10468</name>
</gene>
<dbReference type="SUPFAM" id="SSF52540">
    <property type="entry name" value="P-loop containing nucleoside triphosphate hydrolases"/>
    <property type="match status" value="1"/>
</dbReference>
<dbReference type="InterPro" id="IPR003593">
    <property type="entry name" value="AAA+_ATPase"/>
</dbReference>
<dbReference type="SMART" id="SM00382">
    <property type="entry name" value="AAA"/>
    <property type="match status" value="1"/>
</dbReference>
<dbReference type="Gene3D" id="3.40.50.300">
    <property type="entry name" value="P-loop containing nucleotide triphosphate hydrolases"/>
    <property type="match status" value="2"/>
</dbReference>
<sequence>MGVARSGVEMIRLRDFRSKARGLPDLLPYAGVIGPGLVLNKDGSLLCAFEVRGQDSDSSTPEELAFISSQLNMAIKLLGTGWMLHLDAIRGAERAYPADNLSHFPDRVSRMIDDERRVWFSGDKCYSTNLVLTLTYKPSFAENRISTGLHSGSALDKAIQRFNTTIAEFEDALSVALKMRRLTDYEYELRERSTSFIQSDLLSHLNQCITGELQPYRVPAVPMFLDAMLGNQDMIGGVVPKIGNKHVMVVAIDGLPQESWPAILSDLDTLPVEYRFSTRFICLDNYDAQKEVKTYCKTWRQQVYRIIDQFITNPNARINRDAALMAEDAEEALTAIKGGYVGAGYLTSCIVLMHEDLDVLQDKSRELRRCVQTLGFGCRVEAVNSVDAWLGTLPGNSWANVRRPLITTLVLADLLPVQSVWTGSPVAPCPFYPPNSPPLCVVQTDGRTPVWLNLHSGDLGHTLVFGPTGSGKSTLLGLLIAQFRRYPHSTVYVMDKGRSAYALCRGVRGRHYNIGEAGGLAFAPLWRIGESQEEFAWALEWVESLLVLQGVTVTPADRNALYSAMDSLRSAPQTMRSLTDFVHRLQDLNLKEALKHYTEAGAMGRILDARQDGLAASAFTVFEMESIMEMGTKNLVPVLLYLFHQIERSLTGQPAMIVLDEAWIMLGHPVFREKIREWLKVLRKLNCIVLLATQSLSDARNSGILDVLAESCPTKIFLANIAATSDVQSDLYSDLDLNTRQIQIISTMQPKREYYLVQPEGRRKIQLALGPKTLSFIGASDKESIARIDELIAAYGEDAWQENWLAERQAA</sequence>
<evidence type="ECO:0000256" key="2">
    <source>
        <dbReference type="ARBA" id="ARBA00022741"/>
    </source>
</evidence>
<dbReference type="InterPro" id="IPR043964">
    <property type="entry name" value="P-loop_TraG"/>
</dbReference>
<evidence type="ECO:0000313" key="5">
    <source>
        <dbReference type="EMBL" id="SBV93065.1"/>
    </source>
</evidence>
<dbReference type="Pfam" id="PF19044">
    <property type="entry name" value="P-loop_TraG"/>
    <property type="match status" value="1"/>
</dbReference>
<dbReference type="InterPro" id="IPR027417">
    <property type="entry name" value="P-loop_NTPase"/>
</dbReference>
<reference evidence="5" key="1">
    <citation type="submission" date="2016-04" db="EMBL/GenBank/DDBJ databases">
        <authorList>
            <person name="Evans L.H."/>
            <person name="Alamgir A."/>
            <person name="Owens N."/>
            <person name="Weber N.D."/>
            <person name="Virtaneva K."/>
            <person name="Barbian K."/>
            <person name="Babar A."/>
            <person name="Rosenke K."/>
        </authorList>
    </citation>
    <scope>NUCLEOTIDE SEQUENCE</scope>
    <source>
        <strain evidence="5">86</strain>
    </source>
</reference>